<feature type="binding site" evidence="1">
    <location>
        <position position="58"/>
    </location>
    <ligand>
        <name>Ni(2+)</name>
        <dbReference type="ChEBI" id="CHEBI:49786"/>
    </ligand>
</feature>
<keyword evidence="1" id="KW-0479">Metal-binding</keyword>
<dbReference type="PANTHER" id="PTHR43600">
    <property type="entry name" value="COENZYME F420 HYDROGENASE, SUBUNIT ALPHA"/>
    <property type="match status" value="1"/>
</dbReference>
<comment type="cofactor">
    <cofactor evidence="1">
        <name>Fe cation</name>
        <dbReference type="ChEBI" id="CHEBI:24875"/>
    </cofactor>
</comment>
<feature type="binding site" evidence="1">
    <location>
        <position position="414"/>
    </location>
    <ligand>
        <name>Fe cation</name>
        <dbReference type="ChEBI" id="CHEBI:24875"/>
    </ligand>
</feature>
<comment type="cofactor">
    <cofactor evidence="1">
        <name>Ni(2+)</name>
        <dbReference type="ChEBI" id="CHEBI:49786"/>
    </cofactor>
</comment>
<gene>
    <name evidence="2" type="ORF">C4544_00560</name>
</gene>
<dbReference type="Pfam" id="PF00374">
    <property type="entry name" value="NiFeSe_Hases"/>
    <property type="match status" value="2"/>
</dbReference>
<sequence length="417" mass="47182">MKDILDKYICKIEGHGYLKLDYSQAKVQLVIDEGERLFEKLLIGRPYSDAPFITARICGVCPTAHTLASINALENAFQAEINKDVEHLRRVLLAGQIIQSHALHFFFLAAPDYIGLDNALEIADKKPEVFKIALALKEVGDDIVRTIGGRQVHPVTPCVGGFTKKFDKKTLLDLKKRIDSHMHYALETLDLAQTFKYPDFKNATEYFALTSGINYAILSGKITSTEGVRADVQDYSLNIKEKVVGHSTAKHAVHNKESFMVGALSRVNLEEKFLNPKAKKAIQKFKKIKLPSVNPYHINLAQTIEILHFMEECSKLLEVMVHGKEPILKMPYKVRESSAAGAIEAPRGTLYHYYEVDDRGIIQNCDIITPTVQNLENIEKDAEYILKNTKKMSEDERYRLLEMLVRAYDPCITCSVH</sequence>
<evidence type="ECO:0000256" key="1">
    <source>
        <dbReference type="PIRSR" id="PIRSR601501-1"/>
    </source>
</evidence>
<feature type="binding site" evidence="1">
    <location>
        <position position="417"/>
    </location>
    <ligand>
        <name>Mg(2+)</name>
        <dbReference type="ChEBI" id="CHEBI:18420"/>
    </ligand>
</feature>
<organism evidence="2 3">
    <name type="scientific">candidate division WS5 bacterium</name>
    <dbReference type="NCBI Taxonomy" id="2093353"/>
    <lineage>
        <taxon>Bacteria</taxon>
        <taxon>candidate division WS5</taxon>
    </lineage>
</organism>
<keyword evidence="1" id="KW-0460">Magnesium</keyword>
<feature type="binding site" evidence="1">
    <location>
        <position position="61"/>
    </location>
    <ligand>
        <name>Fe cation</name>
        <dbReference type="ChEBI" id="CHEBI:24875"/>
    </ligand>
</feature>
<protein>
    <submittedName>
        <fullName evidence="2">Ni/Fe hydrogenase subunit alpha</fullName>
    </submittedName>
</protein>
<evidence type="ECO:0000313" key="3">
    <source>
        <dbReference type="Proteomes" id="UP000285655"/>
    </source>
</evidence>
<dbReference type="EMBL" id="QZJW01000002">
    <property type="protein sequence ID" value="RJO62320.1"/>
    <property type="molecule type" value="Genomic_DNA"/>
</dbReference>
<accession>A0A419DGW7</accession>
<dbReference type="GO" id="GO:0016151">
    <property type="term" value="F:nickel cation binding"/>
    <property type="evidence" value="ECO:0007669"/>
    <property type="project" value="InterPro"/>
</dbReference>
<dbReference type="Gene3D" id="1.10.645.10">
    <property type="entry name" value="Cytochrome-c3 Hydrogenase, chain B"/>
    <property type="match status" value="1"/>
</dbReference>
<keyword evidence="1" id="KW-0408">Iron</keyword>
<dbReference type="AlphaFoldDB" id="A0A419DGW7"/>
<reference evidence="2 3" key="1">
    <citation type="journal article" date="2017" name="ISME J.">
        <title>Energy and carbon metabolisms in a deep terrestrial subsurface fluid microbial community.</title>
        <authorList>
            <person name="Momper L."/>
            <person name="Jungbluth S.P."/>
            <person name="Lee M.D."/>
            <person name="Amend J.P."/>
        </authorList>
    </citation>
    <scope>NUCLEOTIDE SEQUENCE [LARGE SCALE GENOMIC DNA]</scope>
    <source>
        <strain evidence="2">SURF_29</strain>
    </source>
</reference>
<name>A0A419DGW7_9BACT</name>
<feature type="binding site" evidence="1">
    <location>
        <position position="61"/>
    </location>
    <ligand>
        <name>Ni(2+)</name>
        <dbReference type="ChEBI" id="CHEBI:49786"/>
    </ligand>
</feature>
<dbReference type="SUPFAM" id="SSF56762">
    <property type="entry name" value="HydB/Nqo4-like"/>
    <property type="match status" value="1"/>
</dbReference>
<feature type="binding site" evidence="1">
    <location>
        <position position="39"/>
    </location>
    <ligand>
        <name>Mg(2+)</name>
        <dbReference type="ChEBI" id="CHEBI:18420"/>
    </ligand>
</feature>
<dbReference type="InterPro" id="IPR001501">
    <property type="entry name" value="Ni-dep_hyd_lsu"/>
</dbReference>
<feature type="binding site" evidence="1">
    <location>
        <position position="411"/>
    </location>
    <ligand>
        <name>Ni(2+)</name>
        <dbReference type="ChEBI" id="CHEBI:49786"/>
    </ligand>
</feature>
<dbReference type="Proteomes" id="UP000285655">
    <property type="component" value="Unassembled WGS sequence"/>
</dbReference>
<keyword evidence="1" id="KW-0533">Nickel</keyword>
<dbReference type="InterPro" id="IPR029014">
    <property type="entry name" value="NiFe-Hase_large"/>
</dbReference>
<dbReference type="PANTHER" id="PTHR43600:SF4">
    <property type="entry name" value="CYTOSOLIC NIFE-HYDROGENASE, ALPHA SUBUNIT"/>
    <property type="match status" value="1"/>
</dbReference>
<proteinExistence type="predicted"/>
<comment type="caution">
    <text evidence="2">The sequence shown here is derived from an EMBL/GenBank/DDBJ whole genome shotgun (WGS) entry which is preliminary data.</text>
</comment>
<feature type="binding site" evidence="1">
    <location>
        <position position="367"/>
    </location>
    <ligand>
        <name>Mg(2+)</name>
        <dbReference type="ChEBI" id="CHEBI:18420"/>
    </ligand>
</feature>
<evidence type="ECO:0000313" key="2">
    <source>
        <dbReference type="EMBL" id="RJO62320.1"/>
    </source>
</evidence>